<keyword evidence="2" id="KW-0328">Glycosyltransferase</keyword>
<feature type="transmembrane region" description="Helical" evidence="4">
    <location>
        <begin position="361"/>
        <end position="383"/>
    </location>
</feature>
<evidence type="ECO:0000256" key="2">
    <source>
        <dbReference type="ARBA" id="ARBA00022676"/>
    </source>
</evidence>
<dbReference type="CDD" id="cd06423">
    <property type="entry name" value="CESA_like"/>
    <property type="match status" value="1"/>
</dbReference>
<reference evidence="5 6" key="1">
    <citation type="submission" date="2023-07" db="EMBL/GenBank/DDBJ databases">
        <title>Genomic Encyclopedia of Type Strains, Phase IV (KMG-IV): sequencing the most valuable type-strain genomes for metagenomic binning, comparative biology and taxonomic classification.</title>
        <authorList>
            <person name="Goeker M."/>
        </authorList>
    </citation>
    <scope>NUCLEOTIDE SEQUENCE [LARGE SCALE GENOMIC DNA]</scope>
    <source>
        <strain evidence="5 6">DSM 25924</strain>
    </source>
</reference>
<evidence type="ECO:0000256" key="3">
    <source>
        <dbReference type="ARBA" id="ARBA00022679"/>
    </source>
</evidence>
<dbReference type="Gene3D" id="3.90.550.10">
    <property type="entry name" value="Spore Coat Polysaccharide Biosynthesis Protein SpsA, Chain A"/>
    <property type="match status" value="1"/>
</dbReference>
<name>A0ABT9M043_9BACL</name>
<dbReference type="RefSeq" id="WP_203114231.1">
    <property type="nucleotide sequence ID" value="NZ_JAURUO010000025.1"/>
</dbReference>
<dbReference type="Proteomes" id="UP001229209">
    <property type="component" value="Unassembled WGS sequence"/>
</dbReference>
<comment type="similarity">
    <text evidence="1">Belongs to the glycosyltransferase 2 family.</text>
</comment>
<sequence>MSGVLLVISVLFWILLFYYVSLDILGLYFRSKKITFPMLEHYPPVSILIPAHNEEKVLGETLEAMVKLVYPGDMEILVLNDSSTDTTGEITQEYARLYRRIRHVRVPEGYPRGKARVLNYGLSLANGELIAVYDADNQPEPNALRLLVDAYFGTEGAVGAVGYVKTINERKNWLTRMIAIEFSVFQLLMQSGRWAMMRLGSLTGTNMLVTKEALKQVGGWDVYALAEDADLTMNLTAIGGSLPVVPESRTWEQEPETISVWFRQRTRWMQGNLYLIAKVFREKSWRRGRVLGHSIQQLSVYIVFVFFLLVSDTWFALGELRIVHTQFSVPLFLLWFESILFYIVQLLSAETMDGLVSFTNIIMAVLMYFTYAQIWVILLFWAWSKQLRLRHSKEMPVWDKTVRF</sequence>
<keyword evidence="6" id="KW-1185">Reference proteome</keyword>
<organism evidence="5 6">
    <name type="scientific">Alicyclobacillus tolerans</name>
    <dbReference type="NCBI Taxonomy" id="90970"/>
    <lineage>
        <taxon>Bacteria</taxon>
        <taxon>Bacillati</taxon>
        <taxon>Bacillota</taxon>
        <taxon>Bacilli</taxon>
        <taxon>Bacillales</taxon>
        <taxon>Alicyclobacillaceae</taxon>
        <taxon>Alicyclobacillus</taxon>
    </lineage>
</organism>
<evidence type="ECO:0000313" key="6">
    <source>
        <dbReference type="Proteomes" id="UP001229209"/>
    </source>
</evidence>
<evidence type="ECO:0000256" key="1">
    <source>
        <dbReference type="ARBA" id="ARBA00006739"/>
    </source>
</evidence>
<evidence type="ECO:0000313" key="5">
    <source>
        <dbReference type="EMBL" id="MDP9729868.1"/>
    </source>
</evidence>
<dbReference type="PANTHER" id="PTHR43630:SF1">
    <property type="entry name" value="POLY-BETA-1,6-N-ACETYL-D-GLUCOSAMINE SYNTHASE"/>
    <property type="match status" value="1"/>
</dbReference>
<feature type="transmembrane region" description="Helical" evidence="4">
    <location>
        <begin position="6"/>
        <end position="29"/>
    </location>
</feature>
<protein>
    <submittedName>
        <fullName evidence="5">Cellulose synthase/poly-beta-1,6-N-acetylglucosamine synthase-like glycosyltransferase</fullName>
    </submittedName>
</protein>
<proteinExistence type="inferred from homology"/>
<keyword evidence="4" id="KW-0472">Membrane</keyword>
<comment type="caution">
    <text evidence="5">The sequence shown here is derived from an EMBL/GenBank/DDBJ whole genome shotgun (WGS) entry which is preliminary data.</text>
</comment>
<dbReference type="Pfam" id="PF13641">
    <property type="entry name" value="Glyco_tranf_2_3"/>
    <property type="match status" value="1"/>
</dbReference>
<keyword evidence="3" id="KW-0808">Transferase</keyword>
<feature type="transmembrane region" description="Helical" evidence="4">
    <location>
        <begin position="329"/>
        <end position="349"/>
    </location>
</feature>
<dbReference type="EMBL" id="JAURUO010000025">
    <property type="protein sequence ID" value="MDP9729868.1"/>
    <property type="molecule type" value="Genomic_DNA"/>
</dbReference>
<evidence type="ECO:0000256" key="4">
    <source>
        <dbReference type="SAM" id="Phobius"/>
    </source>
</evidence>
<dbReference type="SUPFAM" id="SSF53448">
    <property type="entry name" value="Nucleotide-diphospho-sugar transferases"/>
    <property type="match status" value="1"/>
</dbReference>
<feature type="transmembrane region" description="Helical" evidence="4">
    <location>
        <begin position="298"/>
        <end position="317"/>
    </location>
</feature>
<gene>
    <name evidence="5" type="ORF">J2S04_002845</name>
</gene>
<dbReference type="InterPro" id="IPR029044">
    <property type="entry name" value="Nucleotide-diphossugar_trans"/>
</dbReference>
<keyword evidence="4" id="KW-0812">Transmembrane</keyword>
<keyword evidence="4" id="KW-1133">Transmembrane helix</keyword>
<dbReference type="PANTHER" id="PTHR43630">
    <property type="entry name" value="POLY-BETA-1,6-N-ACETYL-D-GLUCOSAMINE SYNTHASE"/>
    <property type="match status" value="1"/>
</dbReference>
<accession>A0ABT9M043</accession>